<proteinExistence type="predicted"/>
<organism evidence="1 2">
    <name type="scientific">Stephania cephalantha</name>
    <dbReference type="NCBI Taxonomy" id="152367"/>
    <lineage>
        <taxon>Eukaryota</taxon>
        <taxon>Viridiplantae</taxon>
        <taxon>Streptophyta</taxon>
        <taxon>Embryophyta</taxon>
        <taxon>Tracheophyta</taxon>
        <taxon>Spermatophyta</taxon>
        <taxon>Magnoliopsida</taxon>
        <taxon>Ranunculales</taxon>
        <taxon>Menispermaceae</taxon>
        <taxon>Menispermoideae</taxon>
        <taxon>Cissampelideae</taxon>
        <taxon>Stephania</taxon>
    </lineage>
</organism>
<dbReference type="Proteomes" id="UP001419268">
    <property type="component" value="Unassembled WGS sequence"/>
</dbReference>
<evidence type="ECO:0000313" key="2">
    <source>
        <dbReference type="Proteomes" id="UP001419268"/>
    </source>
</evidence>
<keyword evidence="2" id="KW-1185">Reference proteome</keyword>
<comment type="caution">
    <text evidence="1">The sequence shown here is derived from an EMBL/GenBank/DDBJ whole genome shotgun (WGS) entry which is preliminary data.</text>
</comment>
<sequence>MAEREKESSRCCGAKTSGNVQPYHLEKDLRIKGEHHSNYSVAWNSVEYQVSDLRRVGAAIMRICVPVSVMYMYRQTTKSSLLVIYRRRDVSGDAPRDAFQRDQVSDMCNRDCMLFLELMGPRQSGCLEQQPGMSYKQLRILICTPANVSVKYGDIL</sequence>
<name>A0AAP0P7I0_9MAGN</name>
<accession>A0AAP0P7I0</accession>
<evidence type="ECO:0000313" key="1">
    <source>
        <dbReference type="EMBL" id="KAK9132909.1"/>
    </source>
</evidence>
<gene>
    <name evidence="1" type="ORF">Scep_012437</name>
</gene>
<reference evidence="1 2" key="1">
    <citation type="submission" date="2024-01" db="EMBL/GenBank/DDBJ databases">
        <title>Genome assemblies of Stephania.</title>
        <authorList>
            <person name="Yang L."/>
        </authorList>
    </citation>
    <scope>NUCLEOTIDE SEQUENCE [LARGE SCALE GENOMIC DNA]</scope>
    <source>
        <strain evidence="1">JXDWG</strain>
        <tissue evidence="1">Leaf</tissue>
    </source>
</reference>
<protein>
    <submittedName>
        <fullName evidence="1">Uncharacterized protein</fullName>
    </submittedName>
</protein>
<dbReference type="AlphaFoldDB" id="A0AAP0P7I0"/>
<dbReference type="EMBL" id="JBBNAG010000005">
    <property type="protein sequence ID" value="KAK9132909.1"/>
    <property type="molecule type" value="Genomic_DNA"/>
</dbReference>